<dbReference type="AlphaFoldDB" id="A0A372LC34"/>
<dbReference type="Pfam" id="PF00005">
    <property type="entry name" value="ABC_tran"/>
    <property type="match status" value="1"/>
</dbReference>
<protein>
    <submittedName>
        <fullName evidence="2">ATP-binding cassette domain-containing protein</fullName>
    </submittedName>
</protein>
<evidence type="ECO:0000313" key="3">
    <source>
        <dbReference type="Proteomes" id="UP000262939"/>
    </source>
</evidence>
<gene>
    <name evidence="2" type="ORF">D0466_12855</name>
</gene>
<dbReference type="OrthoDB" id="1551385at2"/>
<proteinExistence type="predicted"/>
<keyword evidence="2" id="KW-0067">ATP-binding</keyword>
<dbReference type="InterPro" id="IPR027417">
    <property type="entry name" value="P-loop_NTPase"/>
</dbReference>
<dbReference type="PANTHER" id="PTHR43038:SF3">
    <property type="entry name" value="ABC TRANSPORTER G FAMILY MEMBER 20 ISOFORM X1"/>
    <property type="match status" value="1"/>
</dbReference>
<evidence type="ECO:0000259" key="1">
    <source>
        <dbReference type="Pfam" id="PF00005"/>
    </source>
</evidence>
<feature type="domain" description="ABC transporter" evidence="1">
    <location>
        <begin position="1"/>
        <end position="34"/>
    </location>
</feature>
<keyword evidence="3" id="KW-1185">Reference proteome</keyword>
<name>A0A372LC34_9BACI</name>
<comment type="caution">
    <text evidence="2">The sequence shown here is derived from an EMBL/GenBank/DDBJ whole genome shotgun (WGS) entry which is preliminary data.</text>
</comment>
<dbReference type="GO" id="GO:0005524">
    <property type="term" value="F:ATP binding"/>
    <property type="evidence" value="ECO:0007669"/>
    <property type="project" value="UniProtKB-KW"/>
</dbReference>
<sequence length="38" mass="4148">MNLDIYRGEILGLLGPNEAGKTTTIRMIVGRSSITEVK</sequence>
<dbReference type="Gene3D" id="3.40.50.300">
    <property type="entry name" value="P-loop containing nucleotide triphosphate hydrolases"/>
    <property type="match status" value="1"/>
</dbReference>
<dbReference type="Proteomes" id="UP000262939">
    <property type="component" value="Unassembled WGS sequence"/>
</dbReference>
<evidence type="ECO:0000313" key="2">
    <source>
        <dbReference type="EMBL" id="RFU63020.1"/>
    </source>
</evidence>
<dbReference type="GO" id="GO:0016887">
    <property type="term" value="F:ATP hydrolysis activity"/>
    <property type="evidence" value="ECO:0007669"/>
    <property type="project" value="InterPro"/>
</dbReference>
<dbReference type="PANTHER" id="PTHR43038">
    <property type="entry name" value="ATP-BINDING CASSETTE, SUB-FAMILY H, MEMBER 1"/>
    <property type="match status" value="1"/>
</dbReference>
<dbReference type="SUPFAM" id="SSF52540">
    <property type="entry name" value="P-loop containing nucleoside triphosphate hydrolases"/>
    <property type="match status" value="1"/>
</dbReference>
<reference evidence="2 3" key="1">
    <citation type="submission" date="2018-08" db="EMBL/GenBank/DDBJ databases">
        <title>Bacillus chawlae sp. nov., Bacillus glennii sp. nov., and Bacillus saganii sp. nov. Isolated from the Vehicle Assembly Building at Kennedy Space Center where the Viking Spacecraft were Assembled.</title>
        <authorList>
            <person name="Seuylemezian A."/>
            <person name="Vaishampayan P."/>
        </authorList>
    </citation>
    <scope>NUCLEOTIDE SEQUENCE [LARGE SCALE GENOMIC DNA]</scope>
    <source>
        <strain evidence="2 3">V44-8</strain>
    </source>
</reference>
<dbReference type="EMBL" id="QVTD01000008">
    <property type="protein sequence ID" value="RFU63020.1"/>
    <property type="molecule type" value="Genomic_DNA"/>
</dbReference>
<keyword evidence="2" id="KW-0547">Nucleotide-binding</keyword>
<dbReference type="InterPro" id="IPR003439">
    <property type="entry name" value="ABC_transporter-like_ATP-bd"/>
</dbReference>
<organism evidence="2 3">
    <name type="scientific">Peribacillus glennii</name>
    <dbReference type="NCBI Taxonomy" id="2303991"/>
    <lineage>
        <taxon>Bacteria</taxon>
        <taxon>Bacillati</taxon>
        <taxon>Bacillota</taxon>
        <taxon>Bacilli</taxon>
        <taxon>Bacillales</taxon>
        <taxon>Bacillaceae</taxon>
        <taxon>Peribacillus</taxon>
    </lineage>
</organism>
<accession>A0A372LC34</accession>